<dbReference type="RefSeq" id="WP_013253681.1">
    <property type="nucleotide sequence ID" value="NC_014364.1"/>
</dbReference>
<evidence type="ECO:0000256" key="1">
    <source>
        <dbReference type="ARBA" id="ARBA00007227"/>
    </source>
</evidence>
<gene>
    <name evidence="3" type="ordered locus">Spirs_1085</name>
</gene>
<evidence type="ECO:0000313" key="3">
    <source>
        <dbReference type="EMBL" id="ADK80217.1"/>
    </source>
</evidence>
<proteinExistence type="inferred from homology"/>
<dbReference type="HOGENOM" id="CLU_053651_0_2_12"/>
<dbReference type="AlphaFoldDB" id="E1R0W8"/>
<dbReference type="PANTHER" id="PTHR43236">
    <property type="entry name" value="ANTITOXIN HIGA1"/>
    <property type="match status" value="1"/>
</dbReference>
<dbReference type="InterPro" id="IPR010982">
    <property type="entry name" value="Lambda_DNA-bd_dom_sf"/>
</dbReference>
<dbReference type="InterPro" id="IPR052345">
    <property type="entry name" value="Rad_response_metalloprotease"/>
</dbReference>
<dbReference type="eggNOG" id="COG2856">
    <property type="taxonomic scope" value="Bacteria"/>
</dbReference>
<protein>
    <recommendedName>
        <fullName evidence="2">HTH cro/C1-type domain-containing protein</fullName>
    </recommendedName>
</protein>
<keyword evidence="4" id="KW-1185">Reference proteome</keyword>
<dbReference type="InterPro" id="IPR010359">
    <property type="entry name" value="IrrE_HExxH"/>
</dbReference>
<dbReference type="Pfam" id="PF01381">
    <property type="entry name" value="HTH_3"/>
    <property type="match status" value="1"/>
</dbReference>
<dbReference type="Proteomes" id="UP000002318">
    <property type="component" value="Chromosome"/>
</dbReference>
<dbReference type="InterPro" id="IPR001387">
    <property type="entry name" value="Cro/C1-type_HTH"/>
</dbReference>
<evidence type="ECO:0000259" key="2">
    <source>
        <dbReference type="PROSITE" id="PS50943"/>
    </source>
</evidence>
<comment type="similarity">
    <text evidence="1">Belongs to the short-chain fatty acyl-CoA assimilation regulator (ScfR) family.</text>
</comment>
<reference evidence="4" key="1">
    <citation type="journal article" date="2010" name="Stand. Genomic Sci.">
        <title>Complete genome sequence of Spirochaeta smaragdinae type strain (SEBR 4228).</title>
        <authorList>
            <person name="Mavromatis K."/>
            <person name="Yasawong M."/>
            <person name="Chertkov O."/>
            <person name="Lapidus A."/>
            <person name="Lucas S."/>
            <person name="Nolan M."/>
            <person name="Del Rio T.G."/>
            <person name="Tice H."/>
            <person name="Cheng J.F."/>
            <person name="Pitluck S."/>
            <person name="Liolios K."/>
            <person name="Ivanova N."/>
            <person name="Tapia R."/>
            <person name="Han C."/>
            <person name="Bruce D."/>
            <person name="Goodwin L."/>
            <person name="Pati A."/>
            <person name="Chen A."/>
            <person name="Palaniappan K."/>
            <person name="Land M."/>
            <person name="Hauser L."/>
            <person name="Chang Y.J."/>
            <person name="Jeffries C.D."/>
            <person name="Detter J.C."/>
            <person name="Rohde M."/>
            <person name="Brambilla E."/>
            <person name="Spring S."/>
            <person name="Goker M."/>
            <person name="Sikorski J."/>
            <person name="Woyke T."/>
            <person name="Bristow J."/>
            <person name="Eisen J.A."/>
            <person name="Markowitz V."/>
            <person name="Hugenholtz P."/>
            <person name="Klenk H.P."/>
            <person name="Kyrpides N.C."/>
        </authorList>
    </citation>
    <scope>NUCLEOTIDE SEQUENCE [LARGE SCALE GENOMIC DNA]</scope>
    <source>
        <strain evidence="4">DSM 11293 / JCM 15392 / SEBR 4228</strain>
    </source>
</reference>
<dbReference type="KEGG" id="ssm:Spirs_1085"/>
<dbReference type="Gene3D" id="1.10.10.2910">
    <property type="match status" value="1"/>
</dbReference>
<accession>E1R0W8</accession>
<dbReference type="GO" id="GO:0003677">
    <property type="term" value="F:DNA binding"/>
    <property type="evidence" value="ECO:0007669"/>
    <property type="project" value="InterPro"/>
</dbReference>
<organism evidence="3 4">
    <name type="scientific">Sediminispirochaeta smaragdinae (strain DSM 11293 / JCM 15392 / SEBR 4228)</name>
    <name type="common">Spirochaeta smaragdinae</name>
    <dbReference type="NCBI Taxonomy" id="573413"/>
    <lineage>
        <taxon>Bacteria</taxon>
        <taxon>Pseudomonadati</taxon>
        <taxon>Spirochaetota</taxon>
        <taxon>Spirochaetia</taxon>
        <taxon>Spirochaetales</taxon>
        <taxon>Spirochaetaceae</taxon>
        <taxon>Sediminispirochaeta</taxon>
    </lineage>
</organism>
<dbReference type="Pfam" id="PF06114">
    <property type="entry name" value="Peptidase_M78"/>
    <property type="match status" value="1"/>
</dbReference>
<evidence type="ECO:0000313" key="4">
    <source>
        <dbReference type="Proteomes" id="UP000002318"/>
    </source>
</evidence>
<dbReference type="CDD" id="cd00093">
    <property type="entry name" value="HTH_XRE"/>
    <property type="match status" value="1"/>
</dbReference>
<dbReference type="SMART" id="SM00530">
    <property type="entry name" value="HTH_XRE"/>
    <property type="match status" value="1"/>
</dbReference>
<dbReference type="eggNOG" id="COG3655">
    <property type="taxonomic scope" value="Bacteria"/>
</dbReference>
<dbReference type="PROSITE" id="PS50943">
    <property type="entry name" value="HTH_CROC1"/>
    <property type="match status" value="1"/>
</dbReference>
<dbReference type="STRING" id="573413.Spirs_1085"/>
<dbReference type="OrthoDB" id="9796786at2"/>
<dbReference type="PANTHER" id="PTHR43236:SF1">
    <property type="entry name" value="BLL7220 PROTEIN"/>
    <property type="match status" value="1"/>
</dbReference>
<dbReference type="EMBL" id="CP002116">
    <property type="protein sequence ID" value="ADK80217.1"/>
    <property type="molecule type" value="Genomic_DNA"/>
</dbReference>
<dbReference type="SUPFAM" id="SSF47413">
    <property type="entry name" value="lambda repressor-like DNA-binding domains"/>
    <property type="match status" value="1"/>
</dbReference>
<sequence length="376" mass="42488">MAIEDIGANIRRIMKIKGYSIAKLSARMGVGTATISNILNGRSEPKSSTLLKFCNALEVGLPDILADAPKLQSLRFRTNSNLSAREKAERDQMLYETAQWLKNYNTLEDLLNVKPEYGFKDLGEADPIRLANIVREKLGLTDSQPIVDLPAEIEKAGIKLYLHSFGFKKTFGLSVADIDMGPAIVVNSEKDISIERRIFTIAHELGHLLMHRGSYNGEETVEDKGSAQEKEADLFAGEFLLPTSALKREWSEAIGLDLVDRVLKIKKIYRVSYQVVLMRLSQLNPQFESPQIYIRFNTEFQEKYHHNLKNHYEPEAIEEPEPLSDFDLIEDHYAALVLKAYSAGGISMSKAGEMLGKSTMQMRKFLSAWKEIELNE</sequence>
<feature type="domain" description="HTH cro/C1-type" evidence="2">
    <location>
        <begin position="10"/>
        <end position="65"/>
    </location>
</feature>
<name>E1R0W8_SEDSS</name>
<dbReference type="Gene3D" id="1.10.260.40">
    <property type="entry name" value="lambda repressor-like DNA-binding domains"/>
    <property type="match status" value="1"/>
</dbReference>